<gene>
    <name evidence="2" type="ORF">CHA01nite_06870</name>
</gene>
<proteinExistence type="predicted"/>
<feature type="transmembrane region" description="Helical" evidence="1">
    <location>
        <begin position="63"/>
        <end position="82"/>
    </location>
</feature>
<keyword evidence="1" id="KW-0812">Transmembrane</keyword>
<reference evidence="2 3" key="1">
    <citation type="submission" date="2019-07" db="EMBL/GenBank/DDBJ databases">
        <title>Whole genome shotgun sequence of Chryseobacterium hagamense NBRC 105253.</title>
        <authorList>
            <person name="Hosoyama A."/>
            <person name="Uohara A."/>
            <person name="Ohji S."/>
            <person name="Ichikawa N."/>
        </authorList>
    </citation>
    <scope>NUCLEOTIDE SEQUENCE [LARGE SCALE GENOMIC DNA]</scope>
    <source>
        <strain evidence="2 3">NBRC 105253</strain>
    </source>
</reference>
<evidence type="ECO:0000313" key="3">
    <source>
        <dbReference type="Proteomes" id="UP000321863"/>
    </source>
</evidence>
<name>A0A511YIB9_9FLAO</name>
<accession>A0A511YIB9</accession>
<keyword evidence="1" id="KW-1133">Transmembrane helix</keyword>
<dbReference type="Proteomes" id="UP000321863">
    <property type="component" value="Unassembled WGS sequence"/>
</dbReference>
<protein>
    <submittedName>
        <fullName evidence="2">Uncharacterized protein</fullName>
    </submittedName>
</protein>
<keyword evidence="3" id="KW-1185">Reference proteome</keyword>
<evidence type="ECO:0000256" key="1">
    <source>
        <dbReference type="SAM" id="Phobius"/>
    </source>
</evidence>
<dbReference type="AlphaFoldDB" id="A0A511YIB9"/>
<feature type="transmembrane region" description="Helical" evidence="1">
    <location>
        <begin position="12"/>
        <end position="29"/>
    </location>
</feature>
<sequence>MIKKKLNYFDIYLIFSFLMVFAGIIYSYYTTKIDNSARIKSNANLYLLLFLILNMRFKYINLFKIFIIFILCVNTLTLIKYYEPISGYSKKFSSLICRPDTENVCIVYKDYQTERVKPKVMMFKAFLIEKGYKIIENKDSAQYKNPSDCYIQTDRIMK</sequence>
<organism evidence="2 3">
    <name type="scientific">Chryseobacterium hagamense</name>
    <dbReference type="NCBI Taxonomy" id="395935"/>
    <lineage>
        <taxon>Bacteria</taxon>
        <taxon>Pseudomonadati</taxon>
        <taxon>Bacteroidota</taxon>
        <taxon>Flavobacteriia</taxon>
        <taxon>Flavobacteriales</taxon>
        <taxon>Weeksellaceae</taxon>
        <taxon>Chryseobacterium group</taxon>
        <taxon>Chryseobacterium</taxon>
    </lineage>
</organism>
<keyword evidence="1" id="KW-0472">Membrane</keyword>
<comment type="caution">
    <text evidence="2">The sequence shown here is derived from an EMBL/GenBank/DDBJ whole genome shotgun (WGS) entry which is preliminary data.</text>
</comment>
<evidence type="ECO:0000313" key="2">
    <source>
        <dbReference type="EMBL" id="GEN74947.1"/>
    </source>
</evidence>
<dbReference type="EMBL" id="BJYJ01000002">
    <property type="protein sequence ID" value="GEN74947.1"/>
    <property type="molecule type" value="Genomic_DNA"/>
</dbReference>